<sequence>MTFVWLCCACLLVLLIQGIIFGIPVLRHTSYSRHLTKDHCYAGDSLEMVEVISNEKWIPIIWLRLEAMLPASFSFLSKEVIQISKGNIYQNHRSVFTLKPYNKITREHPFIALNRGLYSLETVSMSGGDLIGLFSSTQLVPVNVSLCVYPTLLSIDNMPSSYRTWQGDLEVSRWVVEDPFLILGTREYSGNDPMNRIHWKASARAGQLQVYKQGYTANPEVIVYVNVQVNEHMWNVVSNPEMIEQALSYAATAASHLIQQGMKVGFGHNAIHGSQSMQAIRISPGYGKSHLDDILKAMAQVEMKCLQSFEQFLKDELDIRVDGETWDYLMITGHVSEAIEELIWRLRSKGNSVMVLPVVDVVSMGERMQEVIS</sequence>
<accession>A0A168QW30</accession>
<keyword evidence="2" id="KW-1185">Reference proteome</keyword>
<dbReference type="Proteomes" id="UP000077355">
    <property type="component" value="Unassembled WGS sequence"/>
</dbReference>
<protein>
    <submittedName>
        <fullName evidence="1">Uncharacterized protein</fullName>
    </submittedName>
</protein>
<gene>
    <name evidence="1" type="ORF">PBAT_01195</name>
</gene>
<dbReference type="PANTHER" id="PTHR34351:SF2">
    <property type="entry name" value="DUF58 DOMAIN-CONTAINING PROTEIN"/>
    <property type="match status" value="1"/>
</dbReference>
<organism evidence="1 2">
    <name type="scientific">Paenibacillus antarcticus</name>
    <dbReference type="NCBI Taxonomy" id="253703"/>
    <lineage>
        <taxon>Bacteria</taxon>
        <taxon>Bacillati</taxon>
        <taxon>Bacillota</taxon>
        <taxon>Bacilli</taxon>
        <taxon>Bacillales</taxon>
        <taxon>Paenibacillaceae</taxon>
        <taxon>Paenibacillus</taxon>
    </lineage>
</organism>
<evidence type="ECO:0000313" key="2">
    <source>
        <dbReference type="Proteomes" id="UP000077355"/>
    </source>
</evidence>
<evidence type="ECO:0000313" key="1">
    <source>
        <dbReference type="EMBL" id="OAB48284.1"/>
    </source>
</evidence>
<comment type="caution">
    <text evidence="1">The sequence shown here is derived from an EMBL/GenBank/DDBJ whole genome shotgun (WGS) entry which is preliminary data.</text>
</comment>
<name>A0A168QW30_9BACL</name>
<dbReference type="PANTHER" id="PTHR34351">
    <property type="entry name" value="SLR1927 PROTEIN-RELATED"/>
    <property type="match status" value="1"/>
</dbReference>
<reference evidence="1 2" key="1">
    <citation type="submission" date="2016-03" db="EMBL/GenBank/DDBJ databases">
        <title>Draft genome sequence of Paenibacillus antarcticus CECT 5836.</title>
        <authorList>
            <person name="Shin S.-K."/>
            <person name="Yi H."/>
        </authorList>
    </citation>
    <scope>NUCLEOTIDE SEQUENCE [LARGE SCALE GENOMIC DNA]</scope>
    <source>
        <strain evidence="1 2">CECT 5836</strain>
    </source>
</reference>
<dbReference type="AlphaFoldDB" id="A0A168QW30"/>
<dbReference type="EMBL" id="LVJI01000001">
    <property type="protein sequence ID" value="OAB48284.1"/>
    <property type="molecule type" value="Genomic_DNA"/>
</dbReference>
<proteinExistence type="predicted"/>
<dbReference type="RefSeq" id="WP_068645919.1">
    <property type="nucleotide sequence ID" value="NZ_CP043611.1"/>
</dbReference>
<dbReference type="OrthoDB" id="9789943at2"/>